<protein>
    <submittedName>
        <fullName evidence="2">Uncharacterized protein</fullName>
    </submittedName>
</protein>
<gene>
    <name evidence="2" type="ORF">OH76DRAFT_868352</name>
</gene>
<sequence>MMAIFVRETKRQAARTLSLRPVLRCTYGHGSNISSRCVKSSHDSFQSTVPPGTAYSHCHVESSLDVPKVLHPPRNPKNLVQSTCGTGRIQPPATSVTSRSQSGGHRGTGATVVGMSEAVHGAPST</sequence>
<evidence type="ECO:0000256" key="1">
    <source>
        <dbReference type="SAM" id="MobiDB-lite"/>
    </source>
</evidence>
<organism evidence="2 3">
    <name type="scientific">Lentinus brumalis</name>
    <dbReference type="NCBI Taxonomy" id="2498619"/>
    <lineage>
        <taxon>Eukaryota</taxon>
        <taxon>Fungi</taxon>
        <taxon>Dikarya</taxon>
        <taxon>Basidiomycota</taxon>
        <taxon>Agaricomycotina</taxon>
        <taxon>Agaricomycetes</taxon>
        <taxon>Polyporales</taxon>
        <taxon>Polyporaceae</taxon>
        <taxon>Lentinus</taxon>
    </lineage>
</organism>
<feature type="compositionally biased region" description="Polar residues" evidence="1">
    <location>
        <begin position="92"/>
        <end position="103"/>
    </location>
</feature>
<evidence type="ECO:0000313" key="2">
    <source>
        <dbReference type="EMBL" id="RDX55112.1"/>
    </source>
</evidence>
<keyword evidence="3" id="KW-1185">Reference proteome</keyword>
<dbReference type="AlphaFoldDB" id="A0A371DRF1"/>
<name>A0A371DRF1_9APHY</name>
<proteinExistence type="predicted"/>
<dbReference type="EMBL" id="KZ857383">
    <property type="protein sequence ID" value="RDX55112.1"/>
    <property type="molecule type" value="Genomic_DNA"/>
</dbReference>
<accession>A0A371DRF1</accession>
<dbReference type="Proteomes" id="UP000256964">
    <property type="component" value="Unassembled WGS sequence"/>
</dbReference>
<reference evidence="2 3" key="1">
    <citation type="journal article" date="2018" name="Biotechnol. Biofuels">
        <title>Integrative visual omics of the white-rot fungus Polyporus brumalis exposes the biotechnological potential of its oxidative enzymes for delignifying raw plant biomass.</title>
        <authorList>
            <person name="Miyauchi S."/>
            <person name="Rancon A."/>
            <person name="Drula E."/>
            <person name="Hage H."/>
            <person name="Chaduli D."/>
            <person name="Favel A."/>
            <person name="Grisel S."/>
            <person name="Henrissat B."/>
            <person name="Herpoel-Gimbert I."/>
            <person name="Ruiz-Duenas F.J."/>
            <person name="Chevret D."/>
            <person name="Hainaut M."/>
            <person name="Lin J."/>
            <person name="Wang M."/>
            <person name="Pangilinan J."/>
            <person name="Lipzen A."/>
            <person name="Lesage-Meessen L."/>
            <person name="Navarro D."/>
            <person name="Riley R."/>
            <person name="Grigoriev I.V."/>
            <person name="Zhou S."/>
            <person name="Raouche S."/>
            <person name="Rosso M.N."/>
        </authorList>
    </citation>
    <scope>NUCLEOTIDE SEQUENCE [LARGE SCALE GENOMIC DNA]</scope>
    <source>
        <strain evidence="2 3">BRFM 1820</strain>
    </source>
</reference>
<feature type="region of interest" description="Disordered" evidence="1">
    <location>
        <begin position="67"/>
        <end position="111"/>
    </location>
</feature>
<evidence type="ECO:0000313" key="3">
    <source>
        <dbReference type="Proteomes" id="UP000256964"/>
    </source>
</evidence>